<accession>A0A916X7C1</accession>
<keyword evidence="4" id="KW-0249">Electron transport</keyword>
<dbReference type="Proteomes" id="UP000608154">
    <property type="component" value="Unassembled WGS sequence"/>
</dbReference>
<dbReference type="GO" id="GO:0046872">
    <property type="term" value="F:metal ion binding"/>
    <property type="evidence" value="ECO:0007669"/>
    <property type="project" value="UniProtKB-KW"/>
</dbReference>
<dbReference type="GO" id="GO:0009055">
    <property type="term" value="F:electron transfer activity"/>
    <property type="evidence" value="ECO:0007669"/>
    <property type="project" value="InterPro"/>
</dbReference>
<organism evidence="10 11">
    <name type="scientific">Novosphingobium endophyticum</name>
    <dbReference type="NCBI Taxonomy" id="1955250"/>
    <lineage>
        <taxon>Bacteria</taxon>
        <taxon>Pseudomonadati</taxon>
        <taxon>Pseudomonadota</taxon>
        <taxon>Alphaproteobacteria</taxon>
        <taxon>Sphingomonadales</taxon>
        <taxon>Sphingomonadaceae</taxon>
        <taxon>Novosphingobium</taxon>
    </lineage>
</organism>
<evidence type="ECO:0000256" key="6">
    <source>
        <dbReference type="PROSITE-ProRule" id="PRU00433"/>
    </source>
</evidence>
<dbReference type="EMBL" id="BMHK01000035">
    <property type="protein sequence ID" value="GGC12846.1"/>
    <property type="molecule type" value="Genomic_DNA"/>
</dbReference>
<evidence type="ECO:0000256" key="3">
    <source>
        <dbReference type="ARBA" id="ARBA00022723"/>
    </source>
</evidence>
<keyword evidence="8" id="KW-0812">Transmembrane</keyword>
<evidence type="ECO:0000256" key="2">
    <source>
        <dbReference type="ARBA" id="ARBA00022617"/>
    </source>
</evidence>
<keyword evidence="5 6" id="KW-0408">Iron</keyword>
<keyword evidence="8" id="KW-0472">Membrane</keyword>
<reference evidence="10" key="1">
    <citation type="journal article" date="2014" name="Int. J. Syst. Evol. Microbiol.">
        <title>Complete genome sequence of Corynebacterium casei LMG S-19264T (=DSM 44701T), isolated from a smear-ripened cheese.</title>
        <authorList>
            <consortium name="US DOE Joint Genome Institute (JGI-PGF)"/>
            <person name="Walter F."/>
            <person name="Albersmeier A."/>
            <person name="Kalinowski J."/>
            <person name="Ruckert C."/>
        </authorList>
    </citation>
    <scope>NUCLEOTIDE SEQUENCE</scope>
    <source>
        <strain evidence="10">CGMCC 1.15095</strain>
    </source>
</reference>
<dbReference type="SUPFAM" id="SSF46626">
    <property type="entry name" value="Cytochrome c"/>
    <property type="match status" value="1"/>
</dbReference>
<evidence type="ECO:0000256" key="1">
    <source>
        <dbReference type="ARBA" id="ARBA00022448"/>
    </source>
</evidence>
<proteinExistence type="predicted"/>
<evidence type="ECO:0000313" key="10">
    <source>
        <dbReference type="EMBL" id="GGC12846.1"/>
    </source>
</evidence>
<dbReference type="InterPro" id="IPR002327">
    <property type="entry name" value="Cyt_c_1A/1B"/>
</dbReference>
<dbReference type="PROSITE" id="PS51007">
    <property type="entry name" value="CYTC"/>
    <property type="match status" value="1"/>
</dbReference>
<feature type="transmembrane region" description="Helical" evidence="8">
    <location>
        <begin position="6"/>
        <end position="27"/>
    </location>
</feature>
<name>A0A916X7C1_9SPHN</name>
<comment type="caution">
    <text evidence="10">The sequence shown here is derived from an EMBL/GenBank/DDBJ whole genome shotgun (WGS) entry which is preliminary data.</text>
</comment>
<dbReference type="PANTHER" id="PTHR11961">
    <property type="entry name" value="CYTOCHROME C"/>
    <property type="match status" value="1"/>
</dbReference>
<dbReference type="PRINTS" id="PR00604">
    <property type="entry name" value="CYTCHRMECIAB"/>
</dbReference>
<dbReference type="AlphaFoldDB" id="A0A916X7C1"/>
<dbReference type="RefSeq" id="WP_188772818.1">
    <property type="nucleotide sequence ID" value="NZ_BMHK01000035.1"/>
</dbReference>
<feature type="region of interest" description="Disordered" evidence="7">
    <location>
        <begin position="208"/>
        <end position="227"/>
    </location>
</feature>
<evidence type="ECO:0000256" key="8">
    <source>
        <dbReference type="SAM" id="Phobius"/>
    </source>
</evidence>
<dbReference type="InterPro" id="IPR009056">
    <property type="entry name" value="Cyt_c-like_dom"/>
</dbReference>
<keyword evidence="1" id="KW-0813">Transport</keyword>
<evidence type="ECO:0000259" key="9">
    <source>
        <dbReference type="PROSITE" id="PS51007"/>
    </source>
</evidence>
<dbReference type="InterPro" id="IPR036909">
    <property type="entry name" value="Cyt_c-like_dom_sf"/>
</dbReference>
<dbReference type="Gene3D" id="1.10.760.10">
    <property type="entry name" value="Cytochrome c-like domain"/>
    <property type="match status" value="1"/>
</dbReference>
<keyword evidence="2 6" id="KW-0349">Heme</keyword>
<gene>
    <name evidence="10" type="ORF">GCM10011494_34590</name>
</gene>
<protein>
    <recommendedName>
        <fullName evidence="9">Cytochrome c domain-containing protein</fullName>
    </recommendedName>
</protein>
<reference evidence="10" key="2">
    <citation type="submission" date="2020-09" db="EMBL/GenBank/DDBJ databases">
        <authorList>
            <person name="Sun Q."/>
            <person name="Zhou Y."/>
        </authorList>
    </citation>
    <scope>NUCLEOTIDE SEQUENCE</scope>
    <source>
        <strain evidence="10">CGMCC 1.15095</strain>
    </source>
</reference>
<keyword evidence="8" id="KW-1133">Transmembrane helix</keyword>
<keyword evidence="11" id="KW-1185">Reference proteome</keyword>
<evidence type="ECO:0000313" key="11">
    <source>
        <dbReference type="Proteomes" id="UP000608154"/>
    </source>
</evidence>
<sequence>MNRSRWRVALFCIAGWIGLFWGLHFFFDSLMGKRYPARLAYDPVGDMPPPVDLATVQRGWPDSMNESRERVRLAAYLRKMEGQAPALVATPGTAPALAQLDLGTLLAGADANAGEGKARVCVSCHTFEQGGPNRTGPNLWGVVGRDIASHSGFSYSEAMSSAAGTWSYARLFDYLASPARDMPGNRMGFAGLRRPEDRAAVIRYLATLGSSPPLPQPQTPDHAEEAE</sequence>
<feature type="domain" description="Cytochrome c" evidence="9">
    <location>
        <begin position="109"/>
        <end position="209"/>
    </location>
</feature>
<dbReference type="GO" id="GO:0020037">
    <property type="term" value="F:heme binding"/>
    <property type="evidence" value="ECO:0007669"/>
    <property type="project" value="InterPro"/>
</dbReference>
<evidence type="ECO:0000256" key="5">
    <source>
        <dbReference type="ARBA" id="ARBA00023004"/>
    </source>
</evidence>
<evidence type="ECO:0000256" key="4">
    <source>
        <dbReference type="ARBA" id="ARBA00022982"/>
    </source>
</evidence>
<keyword evidence="3 6" id="KW-0479">Metal-binding</keyword>
<evidence type="ECO:0000256" key="7">
    <source>
        <dbReference type="SAM" id="MobiDB-lite"/>
    </source>
</evidence>